<accession>A0A3N6NQ45</accession>
<dbReference type="Proteomes" id="UP000281431">
    <property type="component" value="Unassembled WGS sequence"/>
</dbReference>
<reference evidence="1 2" key="1">
    <citation type="submission" date="2018-10" db="EMBL/GenBank/DDBJ databases">
        <title>Natrarchaeobius chitinivorans gen. nov., sp. nov., and Natrarchaeobius haloalkaliphilus sp. nov., alkaliphilic, chitin-utilizing haloarchaea from hypersaline alkaline lakes.</title>
        <authorList>
            <person name="Sorokin D.Y."/>
            <person name="Elcheninov A.G."/>
            <person name="Kostrikina N.A."/>
            <person name="Bale N.J."/>
            <person name="Sinninghe Damste J.S."/>
            <person name="Khijniak T.V."/>
            <person name="Kublanov I.V."/>
            <person name="Toshchakov S.V."/>
        </authorList>
    </citation>
    <scope>NUCLEOTIDE SEQUENCE [LARGE SCALE GENOMIC DNA]</scope>
    <source>
        <strain evidence="1 2">AArcht7</strain>
    </source>
</reference>
<name>A0A3N6NQ45_NATCH</name>
<dbReference type="AlphaFoldDB" id="A0A3N6NQ45"/>
<sequence length="79" mass="8642">MCAKFTGDDDGKRAVDADGEQIGIVETVEGGVPHADPDPGMTDTIKSKLRWGGSNGETYRLDEQNVESITDDEVRIERF</sequence>
<evidence type="ECO:0000313" key="2">
    <source>
        <dbReference type="Proteomes" id="UP000281431"/>
    </source>
</evidence>
<dbReference type="EMBL" id="REFZ01000003">
    <property type="protein sequence ID" value="RQH01903.1"/>
    <property type="molecule type" value="Genomic_DNA"/>
</dbReference>
<comment type="caution">
    <text evidence="1">The sequence shown here is derived from an EMBL/GenBank/DDBJ whole genome shotgun (WGS) entry which is preliminary data.</text>
</comment>
<protein>
    <submittedName>
        <fullName evidence="1">PRC-barrel domain containing protein</fullName>
    </submittedName>
</protein>
<gene>
    <name evidence="1" type="ORF">EA472_06245</name>
</gene>
<keyword evidence="2" id="KW-1185">Reference proteome</keyword>
<evidence type="ECO:0000313" key="1">
    <source>
        <dbReference type="EMBL" id="RQH01903.1"/>
    </source>
</evidence>
<dbReference type="OrthoDB" id="229248at2157"/>
<proteinExistence type="predicted"/>
<organism evidence="1 2">
    <name type="scientific">Natrarchaeobius chitinivorans</name>
    <dbReference type="NCBI Taxonomy" id="1679083"/>
    <lineage>
        <taxon>Archaea</taxon>
        <taxon>Methanobacteriati</taxon>
        <taxon>Methanobacteriota</taxon>
        <taxon>Stenosarchaea group</taxon>
        <taxon>Halobacteria</taxon>
        <taxon>Halobacteriales</taxon>
        <taxon>Natrialbaceae</taxon>
        <taxon>Natrarchaeobius</taxon>
    </lineage>
</organism>